<dbReference type="RefSeq" id="WP_138988032.1">
    <property type="nucleotide sequence ID" value="NZ_CP043869.1"/>
</dbReference>
<dbReference type="SUPFAM" id="SSF52540">
    <property type="entry name" value="P-loop containing nucleoside triphosphate hydrolases"/>
    <property type="match status" value="1"/>
</dbReference>
<evidence type="ECO:0000313" key="8">
    <source>
        <dbReference type="Proteomes" id="UP000324760"/>
    </source>
</evidence>
<accession>A0A5P1RES9</accession>
<dbReference type="PANTHER" id="PTHR42794:SF1">
    <property type="entry name" value="HEMIN IMPORT ATP-BINDING PROTEIN HMUV"/>
    <property type="match status" value="1"/>
</dbReference>
<dbReference type="InterPro" id="IPR003439">
    <property type="entry name" value="ABC_transporter-like_ATP-bd"/>
</dbReference>
<proteinExistence type="predicted"/>
<evidence type="ECO:0000256" key="5">
    <source>
        <dbReference type="ARBA" id="ARBA00037066"/>
    </source>
</evidence>
<evidence type="ECO:0000256" key="4">
    <source>
        <dbReference type="ARBA" id="ARBA00022967"/>
    </source>
</evidence>
<evidence type="ECO:0000256" key="1">
    <source>
        <dbReference type="ARBA" id="ARBA00022448"/>
    </source>
</evidence>
<evidence type="ECO:0000256" key="3">
    <source>
        <dbReference type="ARBA" id="ARBA00022840"/>
    </source>
</evidence>
<dbReference type="Gene3D" id="3.40.50.300">
    <property type="entry name" value="P-loop containing nucleotide triphosphate hydrolases"/>
    <property type="match status" value="1"/>
</dbReference>
<dbReference type="EMBL" id="CP043869">
    <property type="protein sequence ID" value="QEQ98150.1"/>
    <property type="molecule type" value="Genomic_DNA"/>
</dbReference>
<dbReference type="GO" id="GO:0016887">
    <property type="term" value="F:ATP hydrolysis activity"/>
    <property type="evidence" value="ECO:0007669"/>
    <property type="project" value="InterPro"/>
</dbReference>
<feature type="domain" description="ABC transporter" evidence="6">
    <location>
        <begin position="2"/>
        <end position="238"/>
    </location>
</feature>
<keyword evidence="3 7" id="KW-0067">ATP-binding</keyword>
<dbReference type="PROSITE" id="PS50893">
    <property type="entry name" value="ABC_TRANSPORTER_2"/>
    <property type="match status" value="1"/>
</dbReference>
<gene>
    <name evidence="7" type="ORF">F0U83_16320</name>
</gene>
<dbReference type="GO" id="GO:0005524">
    <property type="term" value="F:ATP binding"/>
    <property type="evidence" value="ECO:0007669"/>
    <property type="project" value="UniProtKB-KW"/>
</dbReference>
<protein>
    <submittedName>
        <fullName evidence="7">Heme ABC transporter ATP-binding protein</fullName>
    </submittedName>
</protein>
<dbReference type="OrthoDB" id="6461291at2"/>
<dbReference type="NCBIfam" id="NF010068">
    <property type="entry name" value="PRK13548.1"/>
    <property type="match status" value="1"/>
</dbReference>
<evidence type="ECO:0000256" key="2">
    <source>
        <dbReference type="ARBA" id="ARBA00022741"/>
    </source>
</evidence>
<evidence type="ECO:0000259" key="6">
    <source>
        <dbReference type="PROSITE" id="PS50893"/>
    </source>
</evidence>
<evidence type="ECO:0000313" key="7">
    <source>
        <dbReference type="EMBL" id="QEQ98150.1"/>
    </source>
</evidence>
<sequence>MLELNQVVGLRGKTPCLTVSVLSLKSGEVLSLMGPNGAGKSTLLKVITGELPHKGRIDFHGRRIGDWADNERACHVGVLPQASELAFPFTAAEVVTLGLIPLSIGSRQAGMLVREQMRRTDSIHLSDRLYSALSGGERQRVHLARVMVQLSQAEQAPLLLLDEPTSAQDLGHQHQVLRLAMELAHHQGYAVLSILHDMNQAVRYTDRCGLLADGCLQAFGAPQQVLSAENIQRYWHYDAEVFEHPTQGRAIIL</sequence>
<organism evidence="7 8">
    <name type="scientific">Neptunomonas concharum</name>
    <dbReference type="NCBI Taxonomy" id="1031538"/>
    <lineage>
        <taxon>Bacteria</taxon>
        <taxon>Pseudomonadati</taxon>
        <taxon>Pseudomonadota</taxon>
        <taxon>Gammaproteobacteria</taxon>
        <taxon>Oceanospirillales</taxon>
        <taxon>Oceanospirillaceae</taxon>
        <taxon>Neptunomonas</taxon>
    </lineage>
</organism>
<dbReference type="PANTHER" id="PTHR42794">
    <property type="entry name" value="HEMIN IMPORT ATP-BINDING PROTEIN HMUV"/>
    <property type="match status" value="1"/>
</dbReference>
<dbReference type="InterPro" id="IPR027417">
    <property type="entry name" value="P-loop_NTPase"/>
</dbReference>
<dbReference type="InterPro" id="IPR003593">
    <property type="entry name" value="AAA+_ATPase"/>
</dbReference>
<keyword evidence="1" id="KW-0813">Transport</keyword>
<keyword evidence="8" id="KW-1185">Reference proteome</keyword>
<dbReference type="CDD" id="cd03214">
    <property type="entry name" value="ABC_Iron-Siderophores_B12_Hemin"/>
    <property type="match status" value="1"/>
</dbReference>
<dbReference type="KEGG" id="ncu:F0U83_16320"/>
<dbReference type="SMART" id="SM00382">
    <property type="entry name" value="AAA"/>
    <property type="match status" value="1"/>
</dbReference>
<reference evidence="7 8" key="1">
    <citation type="journal article" date="2019" name="Biochem. Eng. J.">
        <title>Metabolic engineering of the marine bacteria Neptunomonas concharum for the production of acetoin and meso-2,3-butanediol from acetate.</title>
        <authorList>
            <person name="Li W."/>
            <person name="Pu N."/>
            <person name="Liu C.-X."/>
            <person name="Yuan Q.-P."/>
            <person name="Li Z.-J."/>
        </authorList>
    </citation>
    <scope>NUCLEOTIDE SEQUENCE [LARGE SCALE GENOMIC DNA]</scope>
    <source>
        <strain evidence="7 8">JCM17730</strain>
    </source>
</reference>
<comment type="function">
    <text evidence="5">Part of the ABC transporter complex HmuTUV involved in hemin import. Responsible for energy coupling to the transport system.</text>
</comment>
<dbReference type="Pfam" id="PF00005">
    <property type="entry name" value="ABC_tran"/>
    <property type="match status" value="1"/>
</dbReference>
<dbReference type="Proteomes" id="UP000324760">
    <property type="component" value="Chromosome"/>
</dbReference>
<dbReference type="AlphaFoldDB" id="A0A5P1RES9"/>
<keyword evidence="4" id="KW-1278">Translocase</keyword>
<name>A0A5P1RES9_9GAMM</name>
<keyword evidence="2" id="KW-0547">Nucleotide-binding</keyword>